<dbReference type="CDD" id="cd01335">
    <property type="entry name" value="Radical_SAM"/>
    <property type="match status" value="1"/>
</dbReference>
<dbReference type="SFLD" id="SFLDG01082">
    <property type="entry name" value="B12-binding_domain_containing"/>
    <property type="match status" value="1"/>
</dbReference>
<dbReference type="AlphaFoldDB" id="A0A0C1R0A4"/>
<dbReference type="GO" id="GO:0031419">
    <property type="term" value="F:cobalamin binding"/>
    <property type="evidence" value="ECO:0007669"/>
    <property type="project" value="InterPro"/>
</dbReference>
<evidence type="ECO:0000256" key="8">
    <source>
        <dbReference type="ARBA" id="ARBA00023014"/>
    </source>
</evidence>
<reference evidence="11 12" key="1">
    <citation type="submission" date="2015-01" db="EMBL/GenBank/DDBJ databases">
        <title>Genome sequence of the anaerobic bacterium Geobacter soli GSS01, a dissimilatory Fe(III) reducer from soil.</title>
        <authorList>
            <person name="Yang G."/>
            <person name="Zhou S."/>
        </authorList>
    </citation>
    <scope>NUCLEOTIDE SEQUENCE [LARGE SCALE GENOMIC DNA]</scope>
    <source>
        <strain evidence="11 12">GSS01</strain>
    </source>
</reference>
<dbReference type="InterPro" id="IPR034466">
    <property type="entry name" value="Methyltransferase_Class_B"/>
</dbReference>
<dbReference type="SUPFAM" id="SSF102114">
    <property type="entry name" value="Radical SAM enzymes"/>
    <property type="match status" value="1"/>
</dbReference>
<evidence type="ECO:0000256" key="3">
    <source>
        <dbReference type="ARBA" id="ARBA00022603"/>
    </source>
</evidence>
<dbReference type="PROSITE" id="PS51918">
    <property type="entry name" value="RADICAL_SAM"/>
    <property type="match status" value="1"/>
</dbReference>
<dbReference type="SFLD" id="SFLDG01123">
    <property type="entry name" value="methyltransferase_(Class_B)"/>
    <property type="match status" value="1"/>
</dbReference>
<dbReference type="InterPro" id="IPR006158">
    <property type="entry name" value="Cobalamin-bd"/>
</dbReference>
<evidence type="ECO:0000313" key="11">
    <source>
        <dbReference type="EMBL" id="KIE43916.1"/>
    </source>
</evidence>
<dbReference type="InterPro" id="IPR058240">
    <property type="entry name" value="rSAM_sf"/>
</dbReference>
<keyword evidence="8" id="KW-0411">Iron-sulfur</keyword>
<dbReference type="InterPro" id="IPR007197">
    <property type="entry name" value="rSAM"/>
</dbReference>
<keyword evidence="7" id="KW-0408">Iron</keyword>
<feature type="domain" description="B12-binding" evidence="9">
    <location>
        <begin position="11"/>
        <end position="139"/>
    </location>
</feature>
<name>A0A0C1R0A4_9BACT</name>
<gene>
    <name evidence="11" type="ORF">SE37_15425</name>
</gene>
<dbReference type="RefSeq" id="WP_039647787.1">
    <property type="nucleotide sequence ID" value="NZ_JXBL01000001.1"/>
</dbReference>
<dbReference type="PANTHER" id="PTHR43409:SF7">
    <property type="entry name" value="BLL1977 PROTEIN"/>
    <property type="match status" value="1"/>
</dbReference>
<dbReference type="Gene3D" id="3.80.30.20">
    <property type="entry name" value="tm_1862 like domain"/>
    <property type="match status" value="1"/>
</dbReference>
<comment type="caution">
    <text evidence="11">The sequence shown here is derived from an EMBL/GenBank/DDBJ whole genome shotgun (WGS) entry which is preliminary data.</text>
</comment>
<keyword evidence="4" id="KW-0808">Transferase</keyword>
<dbReference type="PROSITE" id="PS01278">
    <property type="entry name" value="MTTASE_RADICAL"/>
    <property type="match status" value="1"/>
</dbReference>
<evidence type="ECO:0000313" key="12">
    <source>
        <dbReference type="Proteomes" id="UP000031433"/>
    </source>
</evidence>
<sequence length="487" mass="54994">MNILLLRPHPGNDRFGLGPFFRVEPLGLEYIGAALRAHGHTVSAADLRFRPGAATWVRRTRPRLVGISCLHALEYERVVETAREVRRASPDAFIFVGGHAAAAFPAPLECDAVDAICRDDGEEIVPLVAAALAKGGRLDEVPGLRLREPDGWRDTPCLDRQTCLDLVPLPARDLVDRHRSGYHCLLFKPVWLVETARGCPHRCSFCSVWQLYGRSCRERSIAAVVEDFATAGDSIFVADDLFWHNSARSLELADALKKRGVFKRWILVQTRTDLICRSADLMAAWRPLAKDFDIFLGLEAATDKGLAGITKDSGVAESVEAVRLARELRYGINGNFLIDPDWDEDDFCDLWDFVARYGLQRAGFTILTPLPGTDFFREVAPRIARQPWSNFDMHHLLWEPRVGAPRFFELYAETWRRSILNTSGDKSLVDWMKQVRPSQIPYIARVLWRTQRMMKPEAYLREYEATRPRTTEPLVDFSAGACCRGAA</sequence>
<dbReference type="InterPro" id="IPR036724">
    <property type="entry name" value="Cobalamin-bd_sf"/>
</dbReference>
<dbReference type="EMBL" id="JXBL01000001">
    <property type="protein sequence ID" value="KIE43916.1"/>
    <property type="molecule type" value="Genomic_DNA"/>
</dbReference>
<evidence type="ECO:0000256" key="4">
    <source>
        <dbReference type="ARBA" id="ARBA00022679"/>
    </source>
</evidence>
<dbReference type="GO" id="GO:0005829">
    <property type="term" value="C:cytosol"/>
    <property type="evidence" value="ECO:0007669"/>
    <property type="project" value="TreeGrafter"/>
</dbReference>
<feature type="domain" description="Radical SAM core" evidence="10">
    <location>
        <begin position="185"/>
        <end position="401"/>
    </location>
</feature>
<dbReference type="Pfam" id="PF02310">
    <property type="entry name" value="B12-binding"/>
    <property type="match status" value="1"/>
</dbReference>
<dbReference type="InterPro" id="IPR051198">
    <property type="entry name" value="BchE-like"/>
</dbReference>
<dbReference type="PANTHER" id="PTHR43409">
    <property type="entry name" value="ANAEROBIC MAGNESIUM-PROTOPORPHYRIN IX MONOMETHYL ESTER CYCLASE-RELATED"/>
    <property type="match status" value="1"/>
</dbReference>
<proteinExistence type="predicted"/>
<evidence type="ECO:0000259" key="9">
    <source>
        <dbReference type="PROSITE" id="PS51332"/>
    </source>
</evidence>
<evidence type="ECO:0000256" key="2">
    <source>
        <dbReference type="ARBA" id="ARBA00022485"/>
    </source>
</evidence>
<keyword evidence="2" id="KW-0004">4Fe-4S</keyword>
<dbReference type="SUPFAM" id="SSF52242">
    <property type="entry name" value="Cobalamin (vitamin B12)-binding domain"/>
    <property type="match status" value="1"/>
</dbReference>
<evidence type="ECO:0000256" key="6">
    <source>
        <dbReference type="ARBA" id="ARBA00022723"/>
    </source>
</evidence>
<dbReference type="PROSITE" id="PS51332">
    <property type="entry name" value="B12_BINDING"/>
    <property type="match status" value="1"/>
</dbReference>
<dbReference type="Pfam" id="PF04055">
    <property type="entry name" value="Radical_SAM"/>
    <property type="match status" value="1"/>
</dbReference>
<accession>A0A0C1R0A4</accession>
<evidence type="ECO:0000256" key="5">
    <source>
        <dbReference type="ARBA" id="ARBA00022691"/>
    </source>
</evidence>
<comment type="cofactor">
    <cofactor evidence="1">
        <name>[4Fe-4S] cluster</name>
        <dbReference type="ChEBI" id="CHEBI:49883"/>
    </cofactor>
</comment>
<dbReference type="SMART" id="SM00729">
    <property type="entry name" value="Elp3"/>
    <property type="match status" value="1"/>
</dbReference>
<evidence type="ECO:0000256" key="7">
    <source>
        <dbReference type="ARBA" id="ARBA00023004"/>
    </source>
</evidence>
<keyword evidence="5" id="KW-0949">S-adenosyl-L-methionine</keyword>
<protein>
    <submittedName>
        <fullName evidence="11">Radical SAM protein</fullName>
    </submittedName>
</protein>
<dbReference type="Proteomes" id="UP000031433">
    <property type="component" value="Unassembled WGS sequence"/>
</dbReference>
<organism evidence="11 12">
    <name type="scientific">Geobacter soli</name>
    <dbReference type="NCBI Taxonomy" id="1510391"/>
    <lineage>
        <taxon>Bacteria</taxon>
        <taxon>Pseudomonadati</taxon>
        <taxon>Thermodesulfobacteriota</taxon>
        <taxon>Desulfuromonadia</taxon>
        <taxon>Geobacterales</taxon>
        <taxon>Geobacteraceae</taxon>
        <taxon>Geobacter</taxon>
    </lineage>
</organism>
<dbReference type="GO" id="GO:0051539">
    <property type="term" value="F:4 iron, 4 sulfur cluster binding"/>
    <property type="evidence" value="ECO:0007669"/>
    <property type="project" value="UniProtKB-KW"/>
</dbReference>
<keyword evidence="12" id="KW-1185">Reference proteome</keyword>
<dbReference type="Gene3D" id="3.40.50.280">
    <property type="entry name" value="Cobalamin-binding domain"/>
    <property type="match status" value="1"/>
</dbReference>
<dbReference type="GO" id="GO:0003824">
    <property type="term" value="F:catalytic activity"/>
    <property type="evidence" value="ECO:0007669"/>
    <property type="project" value="InterPro"/>
</dbReference>
<dbReference type="SFLD" id="SFLDS00029">
    <property type="entry name" value="Radical_SAM"/>
    <property type="match status" value="1"/>
</dbReference>
<keyword evidence="3" id="KW-0489">Methyltransferase</keyword>
<keyword evidence="6" id="KW-0479">Metal-binding</keyword>
<dbReference type="InterPro" id="IPR006638">
    <property type="entry name" value="Elp3/MiaA/NifB-like_rSAM"/>
</dbReference>
<dbReference type="GO" id="GO:0046872">
    <property type="term" value="F:metal ion binding"/>
    <property type="evidence" value="ECO:0007669"/>
    <property type="project" value="UniProtKB-KW"/>
</dbReference>
<dbReference type="InterPro" id="IPR020612">
    <property type="entry name" value="Methylthiotransferase_CS"/>
</dbReference>
<evidence type="ECO:0000259" key="10">
    <source>
        <dbReference type="PROSITE" id="PS51918"/>
    </source>
</evidence>
<evidence type="ECO:0000256" key="1">
    <source>
        <dbReference type="ARBA" id="ARBA00001966"/>
    </source>
</evidence>
<dbReference type="CDD" id="cd02068">
    <property type="entry name" value="radical_SAM_B12_BD"/>
    <property type="match status" value="1"/>
</dbReference>
<dbReference type="InterPro" id="IPR023404">
    <property type="entry name" value="rSAM_horseshoe"/>
</dbReference>